<evidence type="ECO:0008006" key="5">
    <source>
        <dbReference type="Google" id="ProtNLM"/>
    </source>
</evidence>
<comment type="caution">
    <text evidence="3">The sequence shown here is derived from an EMBL/GenBank/DDBJ whole genome shotgun (WGS) entry which is preliminary data.</text>
</comment>
<keyword evidence="4" id="KW-1185">Reference proteome</keyword>
<dbReference type="InterPro" id="IPR019734">
    <property type="entry name" value="TPR_rpt"/>
</dbReference>
<reference evidence="4" key="1">
    <citation type="journal article" date="2019" name="Int. J. Syst. Evol. Microbiol.">
        <title>The Global Catalogue of Microorganisms (GCM) 10K type strain sequencing project: providing services to taxonomists for standard genome sequencing and annotation.</title>
        <authorList>
            <consortium name="The Broad Institute Genomics Platform"/>
            <consortium name="The Broad Institute Genome Sequencing Center for Infectious Disease"/>
            <person name="Wu L."/>
            <person name="Ma J."/>
        </authorList>
    </citation>
    <scope>NUCLEOTIDE SEQUENCE [LARGE SCALE GENOMIC DNA]</scope>
    <source>
        <strain evidence="4">JCM 17386</strain>
    </source>
</reference>
<protein>
    <recommendedName>
        <fullName evidence="5">Histidine kinase</fullName>
    </recommendedName>
</protein>
<evidence type="ECO:0000313" key="3">
    <source>
        <dbReference type="EMBL" id="GAA4140665.1"/>
    </source>
</evidence>
<name>A0ABP7YSJ1_9FLAO</name>
<organism evidence="3 4">
    <name type="scientific">Flavobacterium chungbukense</name>
    <dbReference type="NCBI Taxonomy" id="877464"/>
    <lineage>
        <taxon>Bacteria</taxon>
        <taxon>Pseudomonadati</taxon>
        <taxon>Bacteroidota</taxon>
        <taxon>Flavobacteriia</taxon>
        <taxon>Flavobacteriales</taxon>
        <taxon>Flavobacteriaceae</taxon>
        <taxon>Flavobacterium</taxon>
    </lineage>
</organism>
<dbReference type="Gene3D" id="3.30.565.10">
    <property type="entry name" value="Histidine kinase-like ATPase, C-terminal domain"/>
    <property type="match status" value="1"/>
</dbReference>
<gene>
    <name evidence="3" type="ORF">GCM10022250_41400</name>
</gene>
<dbReference type="EMBL" id="BAABAO010000014">
    <property type="protein sequence ID" value="GAA4140665.1"/>
    <property type="molecule type" value="Genomic_DNA"/>
</dbReference>
<evidence type="ECO:0000313" key="4">
    <source>
        <dbReference type="Proteomes" id="UP001501333"/>
    </source>
</evidence>
<proteinExistence type="predicted"/>
<dbReference type="Proteomes" id="UP001501333">
    <property type="component" value="Unassembled WGS sequence"/>
</dbReference>
<accession>A0ABP7YSJ1</accession>
<dbReference type="Pfam" id="PF13181">
    <property type="entry name" value="TPR_8"/>
    <property type="match status" value="1"/>
</dbReference>
<dbReference type="InterPro" id="IPR011990">
    <property type="entry name" value="TPR-like_helical_dom_sf"/>
</dbReference>
<dbReference type="SUPFAM" id="SSF48452">
    <property type="entry name" value="TPR-like"/>
    <property type="match status" value="2"/>
</dbReference>
<dbReference type="SUPFAM" id="SSF55874">
    <property type="entry name" value="ATPase domain of HSP90 chaperone/DNA topoisomerase II/histidine kinase"/>
    <property type="match status" value="1"/>
</dbReference>
<feature type="coiled-coil region" evidence="1">
    <location>
        <begin position="537"/>
        <end position="571"/>
    </location>
</feature>
<evidence type="ECO:0000256" key="2">
    <source>
        <dbReference type="SAM" id="Phobius"/>
    </source>
</evidence>
<keyword evidence="2" id="KW-0472">Membrane</keyword>
<dbReference type="RefSeq" id="WP_229355333.1">
    <property type="nucleotide sequence ID" value="NZ_BAABAO010000014.1"/>
</dbReference>
<dbReference type="InterPro" id="IPR036890">
    <property type="entry name" value="HATPase_C_sf"/>
</dbReference>
<dbReference type="Gene3D" id="1.25.40.10">
    <property type="entry name" value="Tetratricopeptide repeat domain"/>
    <property type="match status" value="2"/>
</dbReference>
<keyword evidence="2" id="KW-0812">Transmembrane</keyword>
<keyword evidence="1" id="KW-0175">Coiled coil</keyword>
<dbReference type="SMART" id="SM00028">
    <property type="entry name" value="TPR"/>
    <property type="match status" value="3"/>
</dbReference>
<keyword evidence="2" id="KW-1133">Transmembrane helix</keyword>
<dbReference type="PROSITE" id="PS51257">
    <property type="entry name" value="PROKAR_LIPOPROTEIN"/>
    <property type="match status" value="1"/>
</dbReference>
<sequence length="583" mass="68027">MKISRVIKILFIIFTFLLITSCEKKREKIVSKIDNTAEIKRLTAIADEDFDRNEYAKAYKNYQIILQLSDPEKNRIDYVDALVSIALIQQFEGNYLKSEITATKILPHLKHLKKPRFAWETYKIFSDNYLATKDYENALIYAKKAYDLNASPRREANALANIALVYMHTGEHKKAIKIYNKITTSGYYAEKKKANTLEGYELIDYGIMISNIGISYFQLQDPRAIDYFNQALKIRLKTNDRQNLPDSYCNLSDYYLDKNPRLAKKNAETAYKIACETNTYSEKKYALVCLVRTSNGSDLKKYTNLYIKFTDSMNKSRLTEKNQFANIKYNFKKDIDENLQLKTQKTQNELQLERQKNRSYILYVIIFISVFSLVFLVFHITIKGKREKDHIAFKSELRISQKLHTELTNEVFKLFSKVQNSDIETAGNKEEILNSLDHIYAKTRKISKENSTILTNQNYVDGFKEMISEYANSNLSIIINGINSFSWSSIDRIKKITVFRIFQELFENVQKNNNASLVSISFKKDKKNIQITYIDNSTEIKEESVNLKKRLQNVENRIKTIKGTLNFESNQESGFKISFTFPL</sequence>
<feature type="transmembrane region" description="Helical" evidence="2">
    <location>
        <begin position="360"/>
        <end position="382"/>
    </location>
</feature>
<evidence type="ECO:0000256" key="1">
    <source>
        <dbReference type="SAM" id="Coils"/>
    </source>
</evidence>